<evidence type="ECO:0000313" key="4">
    <source>
        <dbReference type="Proteomes" id="UP000003448"/>
    </source>
</evidence>
<evidence type="ECO:0000313" key="3">
    <source>
        <dbReference type="EMBL" id="CCH20776.1"/>
    </source>
</evidence>
<dbReference type="AlphaFoldDB" id="I0LAC9"/>
<name>I0LAC9_9ACTN</name>
<dbReference type="EMBL" id="CAIE01000039">
    <property type="protein sequence ID" value="CCH20776.1"/>
    <property type="molecule type" value="Genomic_DNA"/>
</dbReference>
<feature type="region of interest" description="Disordered" evidence="1">
    <location>
        <begin position="22"/>
        <end position="55"/>
    </location>
</feature>
<evidence type="ECO:0008006" key="5">
    <source>
        <dbReference type="Google" id="ProtNLM"/>
    </source>
</evidence>
<sequence length="170" mass="16688">MRRLLAVTMVVAVLAVGAGCSADRSGGAAPAGATAEVSGPAAGSGGAPGGLTGTPVGGGVTGGNAQVCAEAQQAGATAVREYVAELGRMVAAVGAGDTATADAARTRAQTALAGWRAALREQSARSTDPQLKTLLSDLGTEVAALGGDVESIDETELDRLQQRLDQLCAR</sequence>
<evidence type="ECO:0000256" key="1">
    <source>
        <dbReference type="SAM" id="MobiDB-lite"/>
    </source>
</evidence>
<dbReference type="PROSITE" id="PS51257">
    <property type="entry name" value="PROKAR_LIPOPROTEIN"/>
    <property type="match status" value="1"/>
</dbReference>
<protein>
    <recommendedName>
        <fullName evidence="5">Secreted protein</fullName>
    </recommendedName>
</protein>
<dbReference type="Proteomes" id="UP000003448">
    <property type="component" value="Unassembled WGS sequence"/>
</dbReference>
<comment type="caution">
    <text evidence="3">The sequence shown here is derived from an EMBL/GenBank/DDBJ whole genome shotgun (WGS) entry which is preliminary data.</text>
</comment>
<keyword evidence="4" id="KW-1185">Reference proteome</keyword>
<dbReference type="eggNOG" id="ENOG5031Y41">
    <property type="taxonomic scope" value="Bacteria"/>
</dbReference>
<proteinExistence type="predicted"/>
<reference evidence="4" key="1">
    <citation type="journal article" date="2012" name="J. Bacteriol.">
        <title>Genome Sequence of Micromonospora lupini Lupac 08, Isolated from Root Nodules of Lupinus angustifolius.</title>
        <authorList>
            <person name="Alonso-Vega P."/>
            <person name="Normand P."/>
            <person name="Bacigalupe R."/>
            <person name="Pujic P."/>
            <person name="Lajus A."/>
            <person name="Vallenet D."/>
            <person name="Carro L."/>
            <person name="Coll P."/>
            <person name="Trujillo M.E."/>
        </authorList>
    </citation>
    <scope>NUCLEOTIDE SEQUENCE [LARGE SCALE GENOMIC DNA]</scope>
    <source>
        <strain evidence="4">Lupac 08</strain>
    </source>
</reference>
<feature type="chain" id="PRO_5003631967" description="Secreted protein" evidence="2">
    <location>
        <begin position="23"/>
        <end position="170"/>
    </location>
</feature>
<evidence type="ECO:0000256" key="2">
    <source>
        <dbReference type="SAM" id="SignalP"/>
    </source>
</evidence>
<dbReference type="OrthoDB" id="3389462at2"/>
<keyword evidence="2" id="KW-0732">Signal</keyword>
<gene>
    <name evidence="3" type="ORF">MILUP08_45660</name>
</gene>
<organism evidence="3 4">
    <name type="scientific">Micromonospora lupini str. Lupac 08</name>
    <dbReference type="NCBI Taxonomy" id="1150864"/>
    <lineage>
        <taxon>Bacteria</taxon>
        <taxon>Bacillati</taxon>
        <taxon>Actinomycetota</taxon>
        <taxon>Actinomycetes</taxon>
        <taxon>Micromonosporales</taxon>
        <taxon>Micromonosporaceae</taxon>
        <taxon>Micromonospora</taxon>
    </lineage>
</organism>
<dbReference type="STRING" id="1150864.MILUP08_45660"/>
<dbReference type="RefSeq" id="WP_007464065.1">
    <property type="nucleotide sequence ID" value="NZ_HF570108.1"/>
</dbReference>
<accession>I0LAC9</accession>
<feature type="compositionally biased region" description="Gly residues" evidence="1">
    <location>
        <begin position="42"/>
        <end position="55"/>
    </location>
</feature>
<feature type="signal peptide" evidence="2">
    <location>
        <begin position="1"/>
        <end position="22"/>
    </location>
</feature>